<proteinExistence type="predicted"/>
<evidence type="ECO:0000313" key="1">
    <source>
        <dbReference type="EMBL" id="CAG9834833.1"/>
    </source>
</evidence>
<organism evidence="1 2">
    <name type="scientific">Diabrotica balteata</name>
    <name type="common">Banded cucumber beetle</name>
    <dbReference type="NCBI Taxonomy" id="107213"/>
    <lineage>
        <taxon>Eukaryota</taxon>
        <taxon>Metazoa</taxon>
        <taxon>Ecdysozoa</taxon>
        <taxon>Arthropoda</taxon>
        <taxon>Hexapoda</taxon>
        <taxon>Insecta</taxon>
        <taxon>Pterygota</taxon>
        <taxon>Neoptera</taxon>
        <taxon>Endopterygota</taxon>
        <taxon>Coleoptera</taxon>
        <taxon>Polyphaga</taxon>
        <taxon>Cucujiformia</taxon>
        <taxon>Chrysomeloidea</taxon>
        <taxon>Chrysomelidae</taxon>
        <taxon>Galerucinae</taxon>
        <taxon>Diabroticina</taxon>
        <taxon>Diabroticites</taxon>
        <taxon>Diabrotica</taxon>
    </lineage>
</organism>
<dbReference type="Proteomes" id="UP001153709">
    <property type="component" value="Chromosome 5"/>
</dbReference>
<dbReference type="EMBL" id="OU898280">
    <property type="protein sequence ID" value="CAG9834833.1"/>
    <property type="molecule type" value="Genomic_DNA"/>
</dbReference>
<keyword evidence="2" id="KW-1185">Reference proteome</keyword>
<sequence length="67" mass="7541">MFKKYDLKFSNLLSDSKTFSGVSKTIQNELIESISHILSNVIESDIPETICFSPEVDETTDISCHSQ</sequence>
<accession>A0A9N9T3M4</accession>
<evidence type="ECO:0000313" key="2">
    <source>
        <dbReference type="Proteomes" id="UP001153709"/>
    </source>
</evidence>
<name>A0A9N9T3M4_DIABA</name>
<dbReference type="OrthoDB" id="6617004at2759"/>
<gene>
    <name evidence="1" type="ORF">DIABBA_LOCUS8098</name>
</gene>
<protein>
    <submittedName>
        <fullName evidence="1">Uncharacterized protein</fullName>
    </submittedName>
</protein>
<dbReference type="AlphaFoldDB" id="A0A9N9T3M4"/>
<reference evidence="1" key="1">
    <citation type="submission" date="2022-01" db="EMBL/GenBank/DDBJ databases">
        <authorList>
            <person name="King R."/>
        </authorList>
    </citation>
    <scope>NUCLEOTIDE SEQUENCE</scope>
</reference>